<protein>
    <recommendedName>
        <fullName evidence="2">Uridine phosphorylase</fullName>
        <ecNumber evidence="1">2.4.2.3</ecNumber>
    </recommendedName>
</protein>
<name>A0ABP8QU79_9ACTN</name>
<dbReference type="EMBL" id="BAABHF010000045">
    <property type="protein sequence ID" value="GAA4510001.1"/>
    <property type="molecule type" value="Genomic_DNA"/>
</dbReference>
<dbReference type="PANTHER" id="PTHR43691:SF11">
    <property type="entry name" value="FI09636P-RELATED"/>
    <property type="match status" value="1"/>
</dbReference>
<dbReference type="InterPro" id="IPR000845">
    <property type="entry name" value="Nucleoside_phosphorylase_d"/>
</dbReference>
<gene>
    <name evidence="6" type="ORF">GCM10023191_072030</name>
</gene>
<evidence type="ECO:0000313" key="6">
    <source>
        <dbReference type="EMBL" id="GAA4510001.1"/>
    </source>
</evidence>
<proteinExistence type="predicted"/>
<evidence type="ECO:0000256" key="1">
    <source>
        <dbReference type="ARBA" id="ARBA00011888"/>
    </source>
</evidence>
<dbReference type="EC" id="2.4.2.3" evidence="1"/>
<comment type="catalytic activity">
    <reaction evidence="3">
        <text>uridine + phosphate = alpha-D-ribose 1-phosphate + uracil</text>
        <dbReference type="Rhea" id="RHEA:24388"/>
        <dbReference type="ChEBI" id="CHEBI:16704"/>
        <dbReference type="ChEBI" id="CHEBI:17568"/>
        <dbReference type="ChEBI" id="CHEBI:43474"/>
        <dbReference type="ChEBI" id="CHEBI:57720"/>
        <dbReference type="EC" id="2.4.2.3"/>
    </reaction>
</comment>
<dbReference type="InterPro" id="IPR035994">
    <property type="entry name" value="Nucleoside_phosphorylase_sf"/>
</dbReference>
<evidence type="ECO:0000256" key="3">
    <source>
        <dbReference type="ARBA" id="ARBA00048447"/>
    </source>
</evidence>
<comment type="caution">
    <text evidence="6">The sequence shown here is derived from an EMBL/GenBank/DDBJ whole genome shotgun (WGS) entry which is preliminary data.</text>
</comment>
<reference evidence="7" key="1">
    <citation type="journal article" date="2019" name="Int. J. Syst. Evol. Microbiol.">
        <title>The Global Catalogue of Microorganisms (GCM) 10K type strain sequencing project: providing services to taxonomists for standard genome sequencing and annotation.</title>
        <authorList>
            <consortium name="The Broad Institute Genomics Platform"/>
            <consortium name="The Broad Institute Genome Sequencing Center for Infectious Disease"/>
            <person name="Wu L."/>
            <person name="Ma J."/>
        </authorList>
    </citation>
    <scope>NUCLEOTIDE SEQUENCE [LARGE SCALE GENOMIC DNA]</scope>
    <source>
        <strain evidence="7">JCM 17933</strain>
    </source>
</reference>
<evidence type="ECO:0000259" key="5">
    <source>
        <dbReference type="Pfam" id="PF01048"/>
    </source>
</evidence>
<evidence type="ECO:0000313" key="7">
    <source>
        <dbReference type="Proteomes" id="UP001500503"/>
    </source>
</evidence>
<evidence type="ECO:0000256" key="2">
    <source>
        <dbReference type="ARBA" id="ARBA00021980"/>
    </source>
</evidence>
<dbReference type="PANTHER" id="PTHR43691">
    <property type="entry name" value="URIDINE PHOSPHORYLASE"/>
    <property type="match status" value="1"/>
</dbReference>
<evidence type="ECO:0000256" key="4">
    <source>
        <dbReference type="SAM" id="MobiDB-lite"/>
    </source>
</evidence>
<sequence>MTSPVWRTGGGGSAMDIPLTEFDPSGDGLVPPTPPPLSEPLPERVVMCFFPEVVEGLPETYGARRIGAYSRELGGHAIYRIVHDGVPVAVFHPGVGAPLAVQHFEKAIAAGGRYFVACGGAGAVRPGLALGHVVVPDAAVRDEGTSYHYAEPSRLVRADPAAVETAVATLAAHDVPHVTGTTWTTDAPFRETPARVRARREEGCVTVEMETAAFLAVATFRGVRFVQYLYAGDDVSGEAWDHRAWTTAAVRPELFALAAETATRL</sequence>
<dbReference type="Pfam" id="PF01048">
    <property type="entry name" value="PNP_UDP_1"/>
    <property type="match status" value="1"/>
</dbReference>
<organism evidence="6 7">
    <name type="scientific">Actinoallomurus oryzae</name>
    <dbReference type="NCBI Taxonomy" id="502180"/>
    <lineage>
        <taxon>Bacteria</taxon>
        <taxon>Bacillati</taxon>
        <taxon>Actinomycetota</taxon>
        <taxon>Actinomycetes</taxon>
        <taxon>Streptosporangiales</taxon>
        <taxon>Thermomonosporaceae</taxon>
        <taxon>Actinoallomurus</taxon>
    </lineage>
</organism>
<feature type="domain" description="Nucleoside phosphorylase" evidence="5">
    <location>
        <begin position="44"/>
        <end position="245"/>
    </location>
</feature>
<dbReference type="Proteomes" id="UP001500503">
    <property type="component" value="Unassembled WGS sequence"/>
</dbReference>
<dbReference type="CDD" id="cd09007">
    <property type="entry name" value="NP-I_spr0068"/>
    <property type="match status" value="1"/>
</dbReference>
<dbReference type="SUPFAM" id="SSF53167">
    <property type="entry name" value="Purine and uridine phosphorylases"/>
    <property type="match status" value="1"/>
</dbReference>
<accession>A0ABP8QU79</accession>
<keyword evidence="7" id="KW-1185">Reference proteome</keyword>
<dbReference type="Gene3D" id="3.40.50.1580">
    <property type="entry name" value="Nucleoside phosphorylase domain"/>
    <property type="match status" value="1"/>
</dbReference>
<feature type="region of interest" description="Disordered" evidence="4">
    <location>
        <begin position="1"/>
        <end position="35"/>
    </location>
</feature>